<reference evidence="12" key="1">
    <citation type="submission" date="2021-04" db="EMBL/GenBank/DDBJ databases">
        <authorList>
            <consortium name="Molecular Ecology Group"/>
        </authorList>
    </citation>
    <scope>NUCLEOTIDE SEQUENCE</scope>
</reference>
<feature type="transmembrane region" description="Helical" evidence="10">
    <location>
        <begin position="114"/>
        <end position="132"/>
    </location>
</feature>
<evidence type="ECO:0000313" key="13">
    <source>
        <dbReference type="Proteomes" id="UP000678393"/>
    </source>
</evidence>
<dbReference type="PANTHER" id="PTHR24246">
    <property type="entry name" value="OLFACTORY RECEPTOR AND ADENOSINE RECEPTOR"/>
    <property type="match status" value="1"/>
</dbReference>
<dbReference type="PANTHER" id="PTHR24246:SF27">
    <property type="entry name" value="ADENOSINE RECEPTOR, ISOFORM A"/>
    <property type="match status" value="1"/>
</dbReference>
<organism evidence="12 13">
    <name type="scientific">Candidula unifasciata</name>
    <dbReference type="NCBI Taxonomy" id="100452"/>
    <lineage>
        <taxon>Eukaryota</taxon>
        <taxon>Metazoa</taxon>
        <taxon>Spiralia</taxon>
        <taxon>Lophotrochozoa</taxon>
        <taxon>Mollusca</taxon>
        <taxon>Gastropoda</taxon>
        <taxon>Heterobranchia</taxon>
        <taxon>Euthyneura</taxon>
        <taxon>Panpulmonata</taxon>
        <taxon>Eupulmonata</taxon>
        <taxon>Stylommatophora</taxon>
        <taxon>Helicina</taxon>
        <taxon>Helicoidea</taxon>
        <taxon>Geomitridae</taxon>
        <taxon>Candidula</taxon>
    </lineage>
</organism>
<proteinExistence type="predicted"/>
<dbReference type="InterPro" id="IPR000276">
    <property type="entry name" value="GPCR_Rhodpsn"/>
</dbReference>
<feature type="transmembrane region" description="Helical" evidence="10">
    <location>
        <begin position="138"/>
        <end position="154"/>
    </location>
</feature>
<evidence type="ECO:0000256" key="6">
    <source>
        <dbReference type="ARBA" id="ARBA00023136"/>
    </source>
</evidence>
<evidence type="ECO:0000256" key="7">
    <source>
        <dbReference type="ARBA" id="ARBA00023170"/>
    </source>
</evidence>
<dbReference type="GO" id="GO:0004930">
    <property type="term" value="F:G protein-coupled receptor activity"/>
    <property type="evidence" value="ECO:0007669"/>
    <property type="project" value="UniProtKB-KW"/>
</dbReference>
<keyword evidence="4 10" id="KW-1133">Transmembrane helix</keyword>
<evidence type="ECO:0000256" key="4">
    <source>
        <dbReference type="ARBA" id="ARBA00022989"/>
    </source>
</evidence>
<gene>
    <name evidence="12" type="ORF">CUNI_LOCUS15993</name>
</gene>
<evidence type="ECO:0000256" key="2">
    <source>
        <dbReference type="ARBA" id="ARBA00022475"/>
    </source>
</evidence>
<dbReference type="PRINTS" id="PR00237">
    <property type="entry name" value="GPCRRHODOPSN"/>
</dbReference>
<dbReference type="Proteomes" id="UP000678393">
    <property type="component" value="Unassembled WGS sequence"/>
</dbReference>
<evidence type="ECO:0000313" key="12">
    <source>
        <dbReference type="EMBL" id="CAG5130435.1"/>
    </source>
</evidence>
<keyword evidence="9" id="KW-0807">Transducer</keyword>
<dbReference type="AlphaFoldDB" id="A0A8S3ZS35"/>
<evidence type="ECO:0000259" key="11">
    <source>
        <dbReference type="PROSITE" id="PS50262"/>
    </source>
</evidence>
<feature type="transmembrane region" description="Helical" evidence="10">
    <location>
        <begin position="39"/>
        <end position="62"/>
    </location>
</feature>
<evidence type="ECO:0000256" key="9">
    <source>
        <dbReference type="ARBA" id="ARBA00023224"/>
    </source>
</evidence>
<keyword evidence="13" id="KW-1185">Reference proteome</keyword>
<keyword evidence="8" id="KW-0325">Glycoprotein</keyword>
<dbReference type="InterPro" id="IPR017452">
    <property type="entry name" value="GPCR_Rhodpsn_7TM"/>
</dbReference>
<comment type="subcellular location">
    <subcellularLocation>
        <location evidence="1">Cell membrane</location>
        <topology evidence="1">Multi-pass membrane protein</topology>
    </subcellularLocation>
</comment>
<evidence type="ECO:0000256" key="3">
    <source>
        <dbReference type="ARBA" id="ARBA00022692"/>
    </source>
</evidence>
<feature type="transmembrane region" description="Helical" evidence="10">
    <location>
        <begin position="74"/>
        <end position="93"/>
    </location>
</feature>
<dbReference type="Gene3D" id="1.20.1070.10">
    <property type="entry name" value="Rhodopsin 7-helix transmembrane proteins"/>
    <property type="match status" value="1"/>
</dbReference>
<evidence type="ECO:0000256" key="10">
    <source>
        <dbReference type="SAM" id="Phobius"/>
    </source>
</evidence>
<dbReference type="EMBL" id="CAJHNH020004024">
    <property type="protein sequence ID" value="CAG5130435.1"/>
    <property type="molecule type" value="Genomic_DNA"/>
</dbReference>
<dbReference type="GO" id="GO:0005886">
    <property type="term" value="C:plasma membrane"/>
    <property type="evidence" value="ECO:0007669"/>
    <property type="project" value="UniProtKB-SubCell"/>
</dbReference>
<accession>A0A8S3ZS35</accession>
<comment type="caution">
    <text evidence="12">The sequence shown here is derived from an EMBL/GenBank/DDBJ whole genome shotgun (WGS) entry which is preliminary data.</text>
</comment>
<evidence type="ECO:0000256" key="1">
    <source>
        <dbReference type="ARBA" id="ARBA00004651"/>
    </source>
</evidence>
<dbReference type="OrthoDB" id="6276488at2759"/>
<feature type="transmembrane region" description="Helical" evidence="10">
    <location>
        <begin position="311"/>
        <end position="333"/>
    </location>
</feature>
<keyword evidence="3 10" id="KW-0812">Transmembrane</keyword>
<name>A0A8S3ZS35_9EUPU</name>
<feature type="transmembrane region" description="Helical" evidence="10">
    <location>
        <begin position="225"/>
        <end position="249"/>
    </location>
</feature>
<keyword evidence="2" id="KW-1003">Cell membrane</keyword>
<evidence type="ECO:0000256" key="5">
    <source>
        <dbReference type="ARBA" id="ARBA00023040"/>
    </source>
</evidence>
<sequence>MDTYLGDLVFVESSNWSHSGVMADSQIVDDATTWIILRILMLVVTPTLSVMGVVGNCFSIAILTRQGLKKSSHILLVSLAVSDITYLVAFNSVPKIIYEVVGRRKFDCFSQGHCHVLFVLFVFFTYFDYVFWSTSFTLPTLITLERLVVIFFPLSCHRIVTPSRTWFAVSVVFLFWLSVFVYPSLWYKLRYVYFNGTGMSIGFLERADLYQNNANGIDAIERLNIYLTILVSPILTVVGCVVILIKVKLVSIKRKKMTKREVSTNRTTKMLLAICGVYVVAASVSNLPLYLPDYFSISLTDASPTNMARVMYQVINIFAIINSSCNFVVYVVLNKSCRRTFWVIVLTCHRHRNNHKRRI</sequence>
<keyword evidence="7" id="KW-0675">Receptor</keyword>
<keyword evidence="6 10" id="KW-0472">Membrane</keyword>
<evidence type="ECO:0000256" key="8">
    <source>
        <dbReference type="ARBA" id="ARBA00023180"/>
    </source>
</evidence>
<feature type="transmembrane region" description="Helical" evidence="10">
    <location>
        <begin position="270"/>
        <end position="291"/>
    </location>
</feature>
<feature type="transmembrane region" description="Helical" evidence="10">
    <location>
        <begin position="166"/>
        <end position="185"/>
    </location>
</feature>
<protein>
    <recommendedName>
        <fullName evidence="11">G-protein coupled receptors family 1 profile domain-containing protein</fullName>
    </recommendedName>
</protein>
<feature type="domain" description="G-protein coupled receptors family 1 profile" evidence="11">
    <location>
        <begin position="55"/>
        <end position="330"/>
    </location>
</feature>
<dbReference type="Pfam" id="PF00001">
    <property type="entry name" value="7tm_1"/>
    <property type="match status" value="1"/>
</dbReference>
<dbReference type="SUPFAM" id="SSF81321">
    <property type="entry name" value="Family A G protein-coupled receptor-like"/>
    <property type="match status" value="1"/>
</dbReference>
<keyword evidence="5" id="KW-0297">G-protein coupled receptor</keyword>
<dbReference type="PROSITE" id="PS50262">
    <property type="entry name" value="G_PROTEIN_RECEP_F1_2"/>
    <property type="match status" value="1"/>
</dbReference>